<protein>
    <submittedName>
        <fullName evidence="1">Unannotated protein</fullName>
    </submittedName>
</protein>
<organism evidence="1">
    <name type="scientific">freshwater metagenome</name>
    <dbReference type="NCBI Taxonomy" id="449393"/>
    <lineage>
        <taxon>unclassified sequences</taxon>
        <taxon>metagenomes</taxon>
        <taxon>ecological metagenomes</taxon>
    </lineage>
</organism>
<dbReference type="SUPFAM" id="SSF51338">
    <property type="entry name" value="Composite domain of metallo-dependent hydrolases"/>
    <property type="match status" value="1"/>
</dbReference>
<sequence>MVFDPANVRTKSTVQQPRAYPEGIQLVVVNGTIAVKNGEHSGSMTGKVLRRRS</sequence>
<accession>A0A6J6RM48</accession>
<reference evidence="1" key="1">
    <citation type="submission" date="2020-05" db="EMBL/GenBank/DDBJ databases">
        <authorList>
            <person name="Chiriac C."/>
            <person name="Salcher M."/>
            <person name="Ghai R."/>
            <person name="Kavagutti S V."/>
        </authorList>
    </citation>
    <scope>NUCLEOTIDE SEQUENCE</scope>
</reference>
<evidence type="ECO:0000313" key="1">
    <source>
        <dbReference type="EMBL" id="CAB4722634.1"/>
    </source>
</evidence>
<dbReference type="AlphaFoldDB" id="A0A6J6RM48"/>
<name>A0A6J6RM48_9ZZZZ</name>
<dbReference type="EMBL" id="CAEZYJ010000101">
    <property type="protein sequence ID" value="CAB4722634.1"/>
    <property type="molecule type" value="Genomic_DNA"/>
</dbReference>
<dbReference type="GO" id="GO:0016810">
    <property type="term" value="F:hydrolase activity, acting on carbon-nitrogen (but not peptide) bonds"/>
    <property type="evidence" value="ECO:0007669"/>
    <property type="project" value="InterPro"/>
</dbReference>
<proteinExistence type="predicted"/>
<gene>
    <name evidence="1" type="ORF">UFOPK2659_00755</name>
</gene>
<dbReference type="InterPro" id="IPR011059">
    <property type="entry name" value="Metal-dep_hydrolase_composite"/>
</dbReference>